<dbReference type="Proteomes" id="UP000799537">
    <property type="component" value="Unassembled WGS sequence"/>
</dbReference>
<evidence type="ECO:0000313" key="2">
    <source>
        <dbReference type="Proteomes" id="UP000799537"/>
    </source>
</evidence>
<sequence length="112" mass="12168">MAPATTTTTAEEILLLLREGKPELLGEAASLVTPTTNLVVERVLTAAVDAVANEDGLAAKTMRKVDFLCQVDGDEELLALVRQYLKGKLSRVGELKERLEAVAEEVEDEDEE</sequence>
<reference evidence="1" key="1">
    <citation type="journal article" date="2020" name="Stud. Mycol.">
        <title>101 Dothideomycetes genomes: a test case for predicting lifestyles and emergence of pathogens.</title>
        <authorList>
            <person name="Haridas S."/>
            <person name="Albert R."/>
            <person name="Binder M."/>
            <person name="Bloem J."/>
            <person name="Labutti K."/>
            <person name="Salamov A."/>
            <person name="Andreopoulos B."/>
            <person name="Baker S."/>
            <person name="Barry K."/>
            <person name="Bills G."/>
            <person name="Bluhm B."/>
            <person name="Cannon C."/>
            <person name="Castanera R."/>
            <person name="Culley D."/>
            <person name="Daum C."/>
            <person name="Ezra D."/>
            <person name="Gonzalez J."/>
            <person name="Henrissat B."/>
            <person name="Kuo A."/>
            <person name="Liang C."/>
            <person name="Lipzen A."/>
            <person name="Lutzoni F."/>
            <person name="Magnuson J."/>
            <person name="Mondo S."/>
            <person name="Nolan M."/>
            <person name="Ohm R."/>
            <person name="Pangilinan J."/>
            <person name="Park H.-J."/>
            <person name="Ramirez L."/>
            <person name="Alfaro M."/>
            <person name="Sun H."/>
            <person name="Tritt A."/>
            <person name="Yoshinaga Y."/>
            <person name="Zwiers L.-H."/>
            <person name="Turgeon B."/>
            <person name="Goodwin S."/>
            <person name="Spatafora J."/>
            <person name="Crous P."/>
            <person name="Grigoriev I."/>
        </authorList>
    </citation>
    <scope>NUCLEOTIDE SEQUENCE</scope>
    <source>
        <strain evidence="1">ATCC 36951</strain>
    </source>
</reference>
<name>A0A6A6CMP2_ZASCE</name>
<keyword evidence="2" id="KW-1185">Reference proteome</keyword>
<proteinExistence type="predicted"/>
<dbReference type="EMBL" id="ML993590">
    <property type="protein sequence ID" value="KAF2168414.1"/>
    <property type="molecule type" value="Genomic_DNA"/>
</dbReference>
<organism evidence="1 2">
    <name type="scientific">Zasmidium cellare ATCC 36951</name>
    <dbReference type="NCBI Taxonomy" id="1080233"/>
    <lineage>
        <taxon>Eukaryota</taxon>
        <taxon>Fungi</taxon>
        <taxon>Dikarya</taxon>
        <taxon>Ascomycota</taxon>
        <taxon>Pezizomycotina</taxon>
        <taxon>Dothideomycetes</taxon>
        <taxon>Dothideomycetidae</taxon>
        <taxon>Mycosphaerellales</taxon>
        <taxon>Mycosphaerellaceae</taxon>
        <taxon>Zasmidium</taxon>
    </lineage>
</organism>
<dbReference type="GeneID" id="54559000"/>
<gene>
    <name evidence="1" type="ORF">M409DRAFT_21165</name>
</gene>
<evidence type="ECO:0000313" key="1">
    <source>
        <dbReference type="EMBL" id="KAF2168414.1"/>
    </source>
</evidence>
<dbReference type="AlphaFoldDB" id="A0A6A6CMP2"/>
<protein>
    <submittedName>
        <fullName evidence="1">Uncharacterized protein</fullName>
    </submittedName>
</protein>
<dbReference type="RefSeq" id="XP_033669303.1">
    <property type="nucleotide sequence ID" value="XM_033805728.1"/>
</dbReference>
<accession>A0A6A6CMP2</accession>